<comment type="subunit">
    <text evidence="10">Homooctamer. Dimer of tetramers.</text>
</comment>
<dbReference type="InterPro" id="IPR013785">
    <property type="entry name" value="Aldolase_TIM"/>
</dbReference>
<name>A0ABW3E4X8_9ACTN</name>
<dbReference type="Pfam" id="PF01070">
    <property type="entry name" value="FMN_dh"/>
    <property type="match status" value="1"/>
</dbReference>
<dbReference type="EC" id="5.3.3.2" evidence="13"/>
<evidence type="ECO:0000256" key="6">
    <source>
        <dbReference type="ARBA" id="ARBA00022842"/>
    </source>
</evidence>
<evidence type="ECO:0000256" key="8">
    <source>
        <dbReference type="ARBA" id="ARBA00023229"/>
    </source>
</evidence>
<keyword evidence="4" id="KW-0288">FMN</keyword>
<evidence type="ECO:0000256" key="3">
    <source>
        <dbReference type="ARBA" id="ARBA00022630"/>
    </source>
</evidence>
<evidence type="ECO:0000259" key="12">
    <source>
        <dbReference type="Pfam" id="PF01070"/>
    </source>
</evidence>
<keyword evidence="2" id="KW-0963">Cytoplasm</keyword>
<evidence type="ECO:0000256" key="11">
    <source>
        <dbReference type="SAM" id="MobiDB-lite"/>
    </source>
</evidence>
<comment type="caution">
    <text evidence="13">The sequence shown here is derived from an EMBL/GenBank/DDBJ whole genome shotgun (WGS) entry which is preliminary data.</text>
</comment>
<dbReference type="InterPro" id="IPR011179">
    <property type="entry name" value="IPdP_isomerase"/>
</dbReference>
<dbReference type="NCBIfam" id="TIGR02151">
    <property type="entry name" value="IPP_isom_2"/>
    <property type="match status" value="1"/>
</dbReference>
<evidence type="ECO:0000256" key="10">
    <source>
        <dbReference type="ARBA" id="ARBA00025810"/>
    </source>
</evidence>
<dbReference type="Proteomes" id="UP001597024">
    <property type="component" value="Unassembled WGS sequence"/>
</dbReference>
<evidence type="ECO:0000256" key="9">
    <source>
        <dbReference type="ARBA" id="ARBA00023235"/>
    </source>
</evidence>
<evidence type="ECO:0000256" key="5">
    <source>
        <dbReference type="ARBA" id="ARBA00022723"/>
    </source>
</evidence>
<dbReference type="PANTHER" id="PTHR43665">
    <property type="entry name" value="ISOPENTENYL-DIPHOSPHATE DELTA-ISOMERASE"/>
    <property type="match status" value="1"/>
</dbReference>
<evidence type="ECO:0000313" key="13">
    <source>
        <dbReference type="EMBL" id="MFD0890386.1"/>
    </source>
</evidence>
<dbReference type="CDD" id="cd02811">
    <property type="entry name" value="IDI-2_FMN"/>
    <property type="match status" value="1"/>
</dbReference>
<organism evidence="13 14">
    <name type="scientific">Streptosporangium algeriense</name>
    <dbReference type="NCBI Taxonomy" id="1682748"/>
    <lineage>
        <taxon>Bacteria</taxon>
        <taxon>Bacillati</taxon>
        <taxon>Actinomycetota</taxon>
        <taxon>Actinomycetes</taxon>
        <taxon>Streptosporangiales</taxon>
        <taxon>Streptosporangiaceae</taxon>
        <taxon>Streptosporangium</taxon>
    </lineage>
</organism>
<dbReference type="SUPFAM" id="SSF51395">
    <property type="entry name" value="FMN-linked oxidoreductases"/>
    <property type="match status" value="1"/>
</dbReference>
<gene>
    <name evidence="13" type="primary">fni</name>
    <name evidence="13" type="ORF">ACFQ08_38080</name>
</gene>
<keyword evidence="7" id="KW-0521">NADP</keyword>
<keyword evidence="3" id="KW-0285">Flavoprotein</keyword>
<evidence type="ECO:0000256" key="2">
    <source>
        <dbReference type="ARBA" id="ARBA00022490"/>
    </source>
</evidence>
<keyword evidence="14" id="KW-1185">Reference proteome</keyword>
<protein>
    <submittedName>
        <fullName evidence="13">Type 2 isopentenyl-diphosphate Delta-isomerase</fullName>
        <ecNumber evidence="13">5.3.3.2</ecNumber>
    </submittedName>
</protein>
<evidence type="ECO:0000256" key="1">
    <source>
        <dbReference type="ARBA" id="ARBA00001917"/>
    </source>
</evidence>
<comment type="cofactor">
    <cofactor evidence="1">
        <name>FMN</name>
        <dbReference type="ChEBI" id="CHEBI:58210"/>
    </cofactor>
</comment>
<dbReference type="GO" id="GO:0004452">
    <property type="term" value="F:isopentenyl-diphosphate delta-isomerase activity"/>
    <property type="evidence" value="ECO:0007669"/>
    <property type="project" value="UniProtKB-EC"/>
</dbReference>
<keyword evidence="8" id="KW-0414">Isoprene biosynthesis</keyword>
<dbReference type="Gene3D" id="3.20.20.70">
    <property type="entry name" value="Aldolase class I"/>
    <property type="match status" value="1"/>
</dbReference>
<feature type="compositionally biased region" description="Basic and acidic residues" evidence="11">
    <location>
        <begin position="1"/>
        <end position="18"/>
    </location>
</feature>
<evidence type="ECO:0000313" key="14">
    <source>
        <dbReference type="Proteomes" id="UP001597024"/>
    </source>
</evidence>
<reference evidence="14" key="1">
    <citation type="journal article" date="2019" name="Int. J. Syst. Evol. Microbiol.">
        <title>The Global Catalogue of Microorganisms (GCM) 10K type strain sequencing project: providing services to taxonomists for standard genome sequencing and annotation.</title>
        <authorList>
            <consortium name="The Broad Institute Genomics Platform"/>
            <consortium name="The Broad Institute Genome Sequencing Center for Infectious Disease"/>
            <person name="Wu L."/>
            <person name="Ma J."/>
        </authorList>
    </citation>
    <scope>NUCLEOTIDE SEQUENCE [LARGE SCALE GENOMIC DNA]</scope>
    <source>
        <strain evidence="14">CCUG 62974</strain>
    </source>
</reference>
<feature type="non-terminal residue" evidence="13">
    <location>
        <position position="270"/>
    </location>
</feature>
<accession>A0ABW3E4X8</accession>
<proteinExistence type="predicted"/>
<keyword evidence="6" id="KW-0460">Magnesium</keyword>
<dbReference type="EMBL" id="JBHTHX010002404">
    <property type="protein sequence ID" value="MFD0890386.1"/>
    <property type="molecule type" value="Genomic_DNA"/>
</dbReference>
<sequence>MTVNRKDEHVRHAVDQQHHGQSTSDFDAVQFIHHALAGIDEKQVDLTTRVAGTTWPTPLYINAMTGGSEGTGEINRKLAVAARESGIPIASGSMSPFLRDASLAGTFAVLREENPHGVVIANINANATPEQAQQAIDLLRADALQIHLNAMQEIVMPEGDRAFASWPAQIERITAAVTVPVIVKEVGFGLSRRTIHQLHGLGVAAADVSGRGGTNFARIENDRRPDGDYAFAADWGQSTPCCLLDATARTGSTGITLFASGGVRSPLDVA</sequence>
<evidence type="ECO:0000256" key="4">
    <source>
        <dbReference type="ARBA" id="ARBA00022643"/>
    </source>
</evidence>
<feature type="domain" description="FMN-dependent dehydrogenase" evidence="12">
    <location>
        <begin position="14"/>
        <end position="95"/>
    </location>
</feature>
<dbReference type="InterPro" id="IPR000262">
    <property type="entry name" value="FMN-dep_DH"/>
</dbReference>
<feature type="region of interest" description="Disordered" evidence="11">
    <location>
        <begin position="1"/>
        <end position="23"/>
    </location>
</feature>
<keyword evidence="9 13" id="KW-0413">Isomerase</keyword>
<evidence type="ECO:0000256" key="7">
    <source>
        <dbReference type="ARBA" id="ARBA00022857"/>
    </source>
</evidence>
<dbReference type="PANTHER" id="PTHR43665:SF1">
    <property type="entry name" value="ISOPENTENYL-DIPHOSPHATE DELTA-ISOMERASE"/>
    <property type="match status" value="1"/>
</dbReference>
<keyword evidence="5" id="KW-0479">Metal-binding</keyword>